<keyword evidence="8" id="KW-0282">Flagellum</keyword>
<keyword evidence="5" id="KW-0964">Secreted</keyword>
<comment type="caution">
    <text evidence="8">The sequence shown here is derived from an EMBL/GenBank/DDBJ whole genome shotgun (WGS) entry which is preliminary data.</text>
</comment>
<proteinExistence type="inferred from homology"/>
<evidence type="ECO:0000256" key="2">
    <source>
        <dbReference type="ARBA" id="ARBA00011255"/>
    </source>
</evidence>
<evidence type="ECO:0000259" key="7">
    <source>
        <dbReference type="Pfam" id="PF07195"/>
    </source>
</evidence>
<keyword evidence="8" id="KW-0969">Cilium</keyword>
<name>A0ABU7Z1F6_9GAMM</name>
<evidence type="ECO:0000256" key="1">
    <source>
        <dbReference type="ARBA" id="ARBA00009764"/>
    </source>
</evidence>
<keyword evidence="9" id="KW-1185">Reference proteome</keyword>
<dbReference type="EMBL" id="JAXGFP010000007">
    <property type="protein sequence ID" value="MEG3184979.1"/>
    <property type="molecule type" value="Genomic_DNA"/>
</dbReference>
<evidence type="ECO:0000256" key="3">
    <source>
        <dbReference type="ARBA" id="ARBA00023054"/>
    </source>
</evidence>
<dbReference type="Pfam" id="PF07196">
    <property type="entry name" value="Flagellin_IN"/>
    <property type="match status" value="1"/>
</dbReference>
<evidence type="ECO:0000256" key="4">
    <source>
        <dbReference type="ARBA" id="ARBA00023143"/>
    </source>
</evidence>
<dbReference type="PANTHER" id="PTHR30288">
    <property type="entry name" value="FLAGELLAR CAP/ASSEMBLY PROTEIN FLID"/>
    <property type="match status" value="1"/>
</dbReference>
<comment type="subunit">
    <text evidence="2 5">Homopentamer.</text>
</comment>
<dbReference type="InterPro" id="IPR003481">
    <property type="entry name" value="FliD_N"/>
</dbReference>
<protein>
    <recommendedName>
        <fullName evidence="5">Flagellar hook-associated protein 2</fullName>
        <shortName evidence="5">HAP2</shortName>
    </recommendedName>
    <alternativeName>
        <fullName evidence="5">Flagellar cap protein</fullName>
    </alternativeName>
</protein>
<organism evidence="8 9">
    <name type="scientific">Novilysobacter erysipheiresistens</name>
    <dbReference type="NCBI Taxonomy" id="1749332"/>
    <lineage>
        <taxon>Bacteria</taxon>
        <taxon>Pseudomonadati</taxon>
        <taxon>Pseudomonadota</taxon>
        <taxon>Gammaproteobacteria</taxon>
        <taxon>Lysobacterales</taxon>
        <taxon>Lysobacteraceae</taxon>
        <taxon>Novilysobacter</taxon>
    </lineage>
</organism>
<keyword evidence="8" id="KW-0966">Cell projection</keyword>
<dbReference type="PANTHER" id="PTHR30288:SF0">
    <property type="entry name" value="FLAGELLAR HOOK-ASSOCIATED PROTEIN 2"/>
    <property type="match status" value="1"/>
</dbReference>
<gene>
    <name evidence="8" type="primary">fliD</name>
    <name evidence="8" type="ORF">SNE34_13275</name>
</gene>
<keyword evidence="4 5" id="KW-0975">Bacterial flagellum</keyword>
<sequence length="445" mass="45967">MGISSAGIGSGLDVASIVNQLVAAERAPTEARIDRTERRVNGQISALGVLRSAFDSLRSAVEKLSADDTALARKVRLPEEPNFSASAGAGAAVGDYQVEVLALATAHKTSTGAYAASDTAVGTGTLTITSGETRFDIEIDSENNTLAGIRDAINKATDGKGVTATIINADDGAHLVFTATETGIANELSISASGGDGGLAAMTNATAMTELAAATDAQVKVNGFTRSSASNRIDDMLEGVTLTLTRAAPGTTQDFSVSSDASPLRGAAKGLVSAYNVALDAIAKTTKYDPASNIAAALNGDAMVRGISRDFRDQISSATTDLKALGITSDKDGKLTLDEAVFDEAIAENPAPATRLFSGEGSLTASLETSLAQLLDDDGTLDDRSAGLEGRTDTIQDQRVALDRRMAQVEERYRAQFTALDVLVSKMTSTSNFLAQQLGNLPGFS</sequence>
<accession>A0ABU7Z1F6</accession>
<evidence type="ECO:0000313" key="9">
    <source>
        <dbReference type="Proteomes" id="UP001355056"/>
    </source>
</evidence>
<evidence type="ECO:0000256" key="5">
    <source>
        <dbReference type="RuleBase" id="RU362066"/>
    </source>
</evidence>
<dbReference type="InterPro" id="IPR040026">
    <property type="entry name" value="FliD"/>
</dbReference>
<dbReference type="Proteomes" id="UP001355056">
    <property type="component" value="Unassembled WGS sequence"/>
</dbReference>
<comment type="similarity">
    <text evidence="1 5">Belongs to the FliD family.</text>
</comment>
<evidence type="ECO:0000313" key="8">
    <source>
        <dbReference type="EMBL" id="MEG3184979.1"/>
    </source>
</evidence>
<dbReference type="RefSeq" id="WP_332618013.1">
    <property type="nucleotide sequence ID" value="NZ_JAXGFP010000007.1"/>
</dbReference>
<feature type="domain" description="Flagellar hook-associated protein 2 C-terminal" evidence="7">
    <location>
        <begin position="214"/>
        <end position="428"/>
    </location>
</feature>
<dbReference type="Pfam" id="PF07195">
    <property type="entry name" value="FliD_C"/>
    <property type="match status" value="1"/>
</dbReference>
<dbReference type="InterPro" id="IPR010810">
    <property type="entry name" value="Flagellin_hook_IN_motif"/>
</dbReference>
<keyword evidence="3" id="KW-0175">Coiled coil</keyword>
<feature type="domain" description="Flagellar hook-associated protein 2 N-terminal" evidence="6">
    <location>
        <begin position="10"/>
        <end position="107"/>
    </location>
</feature>
<reference evidence="8 9" key="1">
    <citation type="journal article" date="2016" name="Int. J. Syst. Evol. Microbiol.">
        <title>Lysobacter erysipheiresistens sp. nov., an antagonist of powdery mildew, isolated from tobacco-cultivated soil.</title>
        <authorList>
            <person name="Xie B."/>
            <person name="Li T."/>
            <person name="Lin X."/>
            <person name="Wang C.J."/>
            <person name="Chen Y.J."/>
            <person name="Liu W.J."/>
            <person name="Zhao Z.W."/>
        </authorList>
    </citation>
    <scope>NUCLEOTIDE SEQUENCE [LARGE SCALE GENOMIC DNA]</scope>
    <source>
        <strain evidence="8 9">RS-LYSO-3</strain>
    </source>
</reference>
<comment type="subcellular location">
    <subcellularLocation>
        <location evidence="5">Secreted</location>
    </subcellularLocation>
    <subcellularLocation>
        <location evidence="5">Bacterial flagellum</location>
    </subcellularLocation>
</comment>
<dbReference type="InterPro" id="IPR010809">
    <property type="entry name" value="FliD_C"/>
</dbReference>
<dbReference type="Pfam" id="PF02465">
    <property type="entry name" value="FliD_N"/>
    <property type="match status" value="1"/>
</dbReference>
<comment type="function">
    <text evidence="5">Required for morphogenesis and for the elongation of the flagellar filament by facilitating polymerization of the flagellin monomers at the tip of growing filament. Forms a capping structure, which prevents flagellin subunits (transported through the central channel of the flagellum) from leaking out without polymerization at the distal end.</text>
</comment>
<evidence type="ECO:0000259" key="6">
    <source>
        <dbReference type="Pfam" id="PF02465"/>
    </source>
</evidence>